<name>A0A0N1IJI0_LEPSE</name>
<dbReference type="Proteomes" id="UP000038009">
    <property type="component" value="Unassembled WGS sequence"/>
</dbReference>
<accession>A0A0N1IJI0</accession>
<evidence type="ECO:0000313" key="2">
    <source>
        <dbReference type="EMBL" id="KPI85724.1"/>
    </source>
</evidence>
<feature type="coiled-coil region" evidence="1">
    <location>
        <begin position="24"/>
        <end position="51"/>
    </location>
</feature>
<evidence type="ECO:0000256" key="1">
    <source>
        <dbReference type="SAM" id="Coils"/>
    </source>
</evidence>
<proteinExistence type="predicted"/>
<dbReference type="AlphaFoldDB" id="A0A0N1IJI0"/>
<gene>
    <name evidence="2" type="ORF">ABL78_5211</name>
</gene>
<organism evidence="2 3">
    <name type="scientific">Leptomonas seymouri</name>
    <dbReference type="NCBI Taxonomy" id="5684"/>
    <lineage>
        <taxon>Eukaryota</taxon>
        <taxon>Discoba</taxon>
        <taxon>Euglenozoa</taxon>
        <taxon>Kinetoplastea</taxon>
        <taxon>Metakinetoplastina</taxon>
        <taxon>Trypanosomatida</taxon>
        <taxon>Trypanosomatidae</taxon>
        <taxon>Leishmaniinae</taxon>
        <taxon>Leptomonas</taxon>
    </lineage>
</organism>
<sequence>MLSPPEPGDGEDTVHAFFKELNRLQEVSRQRAGELQRVKQAEEALQKLMEATLSDMQTERQATLQVQLEQVNAEIRIKDSRCQASKSKALMEEADRQLIDTRQLLEMYEREDTVASGNAEPRVLTNLSADPLNASLRCVSQSARLREKYMSPMFQLISQLHMHYQCLNGDTSPWNPEEVHSPPGFIDWLSTLQSGITFTDDERVALQFARRAECE</sequence>
<comment type="caution">
    <text evidence="2">The sequence shown here is derived from an EMBL/GenBank/DDBJ whole genome shotgun (WGS) entry which is preliminary data.</text>
</comment>
<dbReference type="OMA" id="AGDYQLY"/>
<keyword evidence="3" id="KW-1185">Reference proteome</keyword>
<evidence type="ECO:0000313" key="3">
    <source>
        <dbReference type="Proteomes" id="UP000038009"/>
    </source>
</evidence>
<dbReference type="VEuPathDB" id="TriTrypDB:Lsey_0170_0080"/>
<dbReference type="EMBL" id="LJSK01000170">
    <property type="protein sequence ID" value="KPI85724.1"/>
    <property type="molecule type" value="Genomic_DNA"/>
</dbReference>
<dbReference type="OrthoDB" id="10477947at2759"/>
<reference evidence="2 3" key="1">
    <citation type="journal article" date="2015" name="PLoS Pathog.">
        <title>Leptomonas seymouri: Adaptations to the Dixenous Life Cycle Analyzed by Genome Sequencing, Transcriptome Profiling and Co-infection with Leishmania donovani.</title>
        <authorList>
            <person name="Kraeva N."/>
            <person name="Butenko A."/>
            <person name="Hlavacova J."/>
            <person name="Kostygov A."/>
            <person name="Myskova J."/>
            <person name="Grybchuk D."/>
            <person name="Lestinova T."/>
            <person name="Votypka J."/>
            <person name="Volf P."/>
            <person name="Opperdoes F."/>
            <person name="Flegontov P."/>
            <person name="Lukes J."/>
            <person name="Yurchenko V."/>
        </authorList>
    </citation>
    <scope>NUCLEOTIDE SEQUENCE [LARGE SCALE GENOMIC DNA]</scope>
    <source>
        <strain evidence="2 3">ATCC 30220</strain>
    </source>
</reference>
<protein>
    <submittedName>
        <fullName evidence="2">Uncharacterized protein</fullName>
    </submittedName>
</protein>
<keyword evidence="1" id="KW-0175">Coiled coil</keyword>